<dbReference type="STRING" id="698762.SAMN00808754_3107"/>
<keyword evidence="1" id="KW-1133">Transmembrane helix</keyword>
<sequence>MGMFILLVVGAFSLIAYLEGAPLYRERRFKELIVTGAIWSLSFALSLAMLLNLPLPNPTFWMERLLLPIARLLKGFLM</sequence>
<organism evidence="2 3">
    <name type="scientific">Thermanaeromonas toyohensis ToBE</name>
    <dbReference type="NCBI Taxonomy" id="698762"/>
    <lineage>
        <taxon>Bacteria</taxon>
        <taxon>Bacillati</taxon>
        <taxon>Bacillota</taxon>
        <taxon>Clostridia</taxon>
        <taxon>Neomoorellales</taxon>
        <taxon>Neomoorellaceae</taxon>
        <taxon>Thermanaeromonas</taxon>
    </lineage>
</organism>
<keyword evidence="3" id="KW-1185">Reference proteome</keyword>
<dbReference type="EMBL" id="LT838272">
    <property type="protein sequence ID" value="SMB99812.1"/>
    <property type="molecule type" value="Genomic_DNA"/>
</dbReference>
<evidence type="ECO:0000313" key="3">
    <source>
        <dbReference type="Proteomes" id="UP000192569"/>
    </source>
</evidence>
<name>A0A1W1W2G3_9FIRM</name>
<accession>A0A1W1W2G3</accession>
<keyword evidence="1" id="KW-0812">Transmembrane</keyword>
<gene>
    <name evidence="2" type="ORF">SAMN00808754_3107</name>
</gene>
<dbReference type="RefSeq" id="WP_084666759.1">
    <property type="nucleotide sequence ID" value="NZ_LT838272.1"/>
</dbReference>
<proteinExistence type="predicted"/>
<reference evidence="2 3" key="1">
    <citation type="submission" date="2017-04" db="EMBL/GenBank/DDBJ databases">
        <authorList>
            <person name="Afonso C.L."/>
            <person name="Miller P.J."/>
            <person name="Scott M.A."/>
            <person name="Spackman E."/>
            <person name="Goraichik I."/>
            <person name="Dimitrov K.M."/>
            <person name="Suarez D.L."/>
            <person name="Swayne D.E."/>
        </authorList>
    </citation>
    <scope>NUCLEOTIDE SEQUENCE [LARGE SCALE GENOMIC DNA]</scope>
    <source>
        <strain evidence="2 3">ToBE</strain>
    </source>
</reference>
<feature type="transmembrane region" description="Helical" evidence="1">
    <location>
        <begin position="36"/>
        <end position="55"/>
    </location>
</feature>
<protein>
    <submittedName>
        <fullName evidence="2">Uncharacterized protein</fullName>
    </submittedName>
</protein>
<keyword evidence="1" id="KW-0472">Membrane</keyword>
<evidence type="ECO:0000256" key="1">
    <source>
        <dbReference type="SAM" id="Phobius"/>
    </source>
</evidence>
<evidence type="ECO:0000313" key="2">
    <source>
        <dbReference type="EMBL" id="SMB99812.1"/>
    </source>
</evidence>
<dbReference type="AlphaFoldDB" id="A0A1W1W2G3"/>
<dbReference type="Proteomes" id="UP000192569">
    <property type="component" value="Chromosome I"/>
</dbReference>